<comment type="similarity">
    <text evidence="2">Belongs to the Rht family.</text>
</comment>
<keyword evidence="5 7" id="KW-1133">Transmembrane helix</keyword>
<dbReference type="Proteomes" id="UP001548590">
    <property type="component" value="Unassembled WGS sequence"/>
</dbReference>
<evidence type="ECO:0000256" key="6">
    <source>
        <dbReference type="ARBA" id="ARBA00023136"/>
    </source>
</evidence>
<reference evidence="8 9" key="1">
    <citation type="submission" date="2024-07" db="EMBL/GenBank/DDBJ databases">
        <title>Uliginosibacterium paludis KCTC:42655.</title>
        <authorList>
            <person name="Kim M.K."/>
        </authorList>
    </citation>
    <scope>NUCLEOTIDE SEQUENCE [LARGE SCALE GENOMIC DNA]</scope>
    <source>
        <strain evidence="8 9">KCTC 42655</strain>
    </source>
</reference>
<evidence type="ECO:0000256" key="7">
    <source>
        <dbReference type="SAM" id="Phobius"/>
    </source>
</evidence>
<dbReference type="RefSeq" id="WP_345924831.1">
    <property type="nucleotide sequence ID" value="NZ_JBDIVF010000002.1"/>
</dbReference>
<keyword evidence="3" id="KW-1003">Cell membrane</keyword>
<keyword evidence="4 7" id="KW-0812">Transmembrane</keyword>
<evidence type="ECO:0000256" key="3">
    <source>
        <dbReference type="ARBA" id="ARBA00022475"/>
    </source>
</evidence>
<comment type="caution">
    <text evidence="8">The sequence shown here is derived from an EMBL/GenBank/DDBJ whole genome shotgun (WGS) entry which is preliminary data.</text>
</comment>
<evidence type="ECO:0000256" key="4">
    <source>
        <dbReference type="ARBA" id="ARBA00022692"/>
    </source>
</evidence>
<evidence type="ECO:0000313" key="9">
    <source>
        <dbReference type="Proteomes" id="UP001548590"/>
    </source>
</evidence>
<comment type="subcellular location">
    <subcellularLocation>
        <location evidence="1">Cell membrane</location>
        <topology evidence="1">Multi-pass membrane protein</topology>
    </subcellularLocation>
</comment>
<keyword evidence="6 7" id="KW-0472">Membrane</keyword>
<feature type="transmembrane region" description="Helical" evidence="7">
    <location>
        <begin position="144"/>
        <end position="164"/>
    </location>
</feature>
<evidence type="ECO:0000256" key="1">
    <source>
        <dbReference type="ARBA" id="ARBA00004651"/>
    </source>
</evidence>
<organism evidence="8 9">
    <name type="scientific">Uliginosibacterium paludis</name>
    <dbReference type="NCBI Taxonomy" id="1615952"/>
    <lineage>
        <taxon>Bacteria</taxon>
        <taxon>Pseudomonadati</taxon>
        <taxon>Pseudomonadota</taxon>
        <taxon>Betaproteobacteria</taxon>
        <taxon>Rhodocyclales</taxon>
        <taxon>Zoogloeaceae</taxon>
        <taxon>Uliginosibacterium</taxon>
    </lineage>
</organism>
<gene>
    <name evidence="8" type="ORF">ABVT11_13765</name>
</gene>
<evidence type="ECO:0000313" key="8">
    <source>
        <dbReference type="EMBL" id="MET1490899.1"/>
    </source>
</evidence>
<dbReference type="InterPro" id="IPR001123">
    <property type="entry name" value="LeuE-type"/>
</dbReference>
<dbReference type="PANTHER" id="PTHR30086">
    <property type="entry name" value="ARGININE EXPORTER PROTEIN ARGO"/>
    <property type="match status" value="1"/>
</dbReference>
<keyword evidence="9" id="KW-1185">Reference proteome</keyword>
<dbReference type="PANTHER" id="PTHR30086:SF14">
    <property type="entry name" value="HOMOSERINE_HOMOSERINE LACTONE EFFLUX PROTEIN"/>
    <property type="match status" value="1"/>
</dbReference>
<dbReference type="PIRSF" id="PIRSF006324">
    <property type="entry name" value="LeuE"/>
    <property type="match status" value="1"/>
</dbReference>
<protein>
    <submittedName>
        <fullName evidence="8">LysE family transporter</fullName>
    </submittedName>
</protein>
<evidence type="ECO:0000256" key="2">
    <source>
        <dbReference type="ARBA" id="ARBA00007928"/>
    </source>
</evidence>
<proteinExistence type="inferred from homology"/>
<dbReference type="EMBL" id="JBEWLZ010000008">
    <property type="protein sequence ID" value="MET1490899.1"/>
    <property type="molecule type" value="Genomic_DNA"/>
</dbReference>
<dbReference type="Pfam" id="PF01810">
    <property type="entry name" value="LysE"/>
    <property type="match status" value="1"/>
</dbReference>
<name>A0ABV2CSK7_9RHOO</name>
<sequence>MSLDTWLAFFVASWLISLSPGPGAVSCMAAGQRFGFRRAVWNIFGLQLGVVLLVGICAAGLGAILAASHTLFVAIKWIGVAYLIWLGIQQWRAPASPMLTAEQTEARPLALMLKAFLINASNPKGIVFMLAVLPQFIDPKAAQWPQYAICAATLLFTDAVVMSGYTLLASRVLRALRDPAHIRWLNRGFGSLFVGAGVLLATFRRH</sequence>
<accession>A0ABV2CSK7</accession>
<feature type="transmembrane region" description="Helical" evidence="7">
    <location>
        <begin position="39"/>
        <end position="64"/>
    </location>
</feature>
<feature type="transmembrane region" description="Helical" evidence="7">
    <location>
        <begin position="71"/>
        <end position="91"/>
    </location>
</feature>
<evidence type="ECO:0000256" key="5">
    <source>
        <dbReference type="ARBA" id="ARBA00022989"/>
    </source>
</evidence>
<feature type="transmembrane region" description="Helical" evidence="7">
    <location>
        <begin position="184"/>
        <end position="203"/>
    </location>
</feature>